<evidence type="ECO:0008006" key="5">
    <source>
        <dbReference type="Google" id="ProtNLM"/>
    </source>
</evidence>
<dbReference type="Pfam" id="PF01725">
    <property type="entry name" value="Ham1p_like"/>
    <property type="match status" value="1"/>
</dbReference>
<comment type="similarity">
    <text evidence="1">Belongs to the HAM1 NTPase family.</text>
</comment>
<accession>A0A2M7BS51</accession>
<organism evidence="3 4">
    <name type="scientific">Candidatus Roizmanbacteria bacterium CG03_land_8_20_14_0_80_39_12</name>
    <dbReference type="NCBI Taxonomy" id="1974847"/>
    <lineage>
        <taxon>Bacteria</taxon>
        <taxon>Candidatus Roizmaniibacteriota</taxon>
    </lineage>
</organism>
<sequence length="184" mass="20681">HDITIHSAADYHVNIDVDETGTTLEENAILKAEAYRDAIPDEVIVLGDDTGVEINALGGEPGIKVRRWKGYKMEDEEIISYALERMKNIKAGERNAQFRTVIAVAKRCIPTKTFSGILPGEIVVEPHAYREAGLPFQPLFYATEYKMMLYQIHTLPMAEKLAKNIITHRERAVLTALHYLASVT</sequence>
<comment type="caution">
    <text evidence="3">The sequence shown here is derived from an EMBL/GenBank/DDBJ whole genome shotgun (WGS) entry which is preliminary data.</text>
</comment>
<evidence type="ECO:0000256" key="2">
    <source>
        <dbReference type="ARBA" id="ARBA00022801"/>
    </source>
</evidence>
<dbReference type="GO" id="GO:0009143">
    <property type="term" value="P:nucleoside triphosphate catabolic process"/>
    <property type="evidence" value="ECO:0007669"/>
    <property type="project" value="InterPro"/>
</dbReference>
<dbReference type="InterPro" id="IPR002637">
    <property type="entry name" value="RdgB/HAM1"/>
</dbReference>
<dbReference type="EMBL" id="PEVA01000152">
    <property type="protein sequence ID" value="PIV08281.1"/>
    <property type="molecule type" value="Genomic_DNA"/>
</dbReference>
<evidence type="ECO:0000256" key="1">
    <source>
        <dbReference type="ARBA" id="ARBA00008023"/>
    </source>
</evidence>
<gene>
    <name evidence="3" type="ORF">COS52_03540</name>
</gene>
<dbReference type="GO" id="GO:0047429">
    <property type="term" value="F:nucleoside triphosphate diphosphatase activity"/>
    <property type="evidence" value="ECO:0007669"/>
    <property type="project" value="InterPro"/>
</dbReference>
<evidence type="ECO:0000313" key="3">
    <source>
        <dbReference type="EMBL" id="PIV08281.1"/>
    </source>
</evidence>
<dbReference type="SUPFAM" id="SSF52972">
    <property type="entry name" value="ITPase-like"/>
    <property type="match status" value="1"/>
</dbReference>
<dbReference type="AlphaFoldDB" id="A0A2M7BS51"/>
<keyword evidence="2" id="KW-0378">Hydrolase</keyword>
<feature type="non-terminal residue" evidence="3">
    <location>
        <position position="1"/>
    </location>
</feature>
<reference evidence="4" key="1">
    <citation type="submission" date="2017-09" db="EMBL/GenBank/DDBJ databases">
        <title>Depth-based differentiation of microbial function through sediment-hosted aquifers and enrichment of novel symbionts in the deep terrestrial subsurface.</title>
        <authorList>
            <person name="Probst A.J."/>
            <person name="Ladd B."/>
            <person name="Jarett J.K."/>
            <person name="Geller-Mcgrath D.E."/>
            <person name="Sieber C.M.K."/>
            <person name="Emerson J.B."/>
            <person name="Anantharaman K."/>
            <person name="Thomas B.C."/>
            <person name="Malmstrom R."/>
            <person name="Stieglmeier M."/>
            <person name="Klingl A."/>
            <person name="Woyke T."/>
            <person name="Ryan C.M."/>
            <person name="Banfield J.F."/>
        </authorList>
    </citation>
    <scope>NUCLEOTIDE SEQUENCE [LARGE SCALE GENOMIC DNA]</scope>
</reference>
<proteinExistence type="inferred from homology"/>
<dbReference type="GO" id="GO:0005829">
    <property type="term" value="C:cytosol"/>
    <property type="evidence" value="ECO:0007669"/>
    <property type="project" value="TreeGrafter"/>
</dbReference>
<dbReference type="PANTHER" id="PTHR11067:SF9">
    <property type="entry name" value="INOSINE TRIPHOSPHATE PYROPHOSPHATASE"/>
    <property type="match status" value="1"/>
</dbReference>
<dbReference type="InterPro" id="IPR029001">
    <property type="entry name" value="ITPase-like_fam"/>
</dbReference>
<protein>
    <recommendedName>
        <fullName evidence="5">Non-canonical purine NTP pyrophosphatase</fullName>
    </recommendedName>
</protein>
<evidence type="ECO:0000313" key="4">
    <source>
        <dbReference type="Proteomes" id="UP000230119"/>
    </source>
</evidence>
<dbReference type="PANTHER" id="PTHR11067">
    <property type="entry name" value="INOSINE TRIPHOSPHATE PYROPHOSPHATASE/HAM1 PROTEIN"/>
    <property type="match status" value="1"/>
</dbReference>
<dbReference type="Proteomes" id="UP000230119">
    <property type="component" value="Unassembled WGS sequence"/>
</dbReference>
<dbReference type="Gene3D" id="3.90.950.10">
    <property type="match status" value="1"/>
</dbReference>
<name>A0A2M7BS51_9BACT</name>